<protein>
    <submittedName>
        <fullName evidence="2">Uncharacterized protein</fullName>
    </submittedName>
</protein>
<comment type="caution">
    <text evidence="2">The sequence shown here is derived from an EMBL/GenBank/DDBJ whole genome shotgun (WGS) entry which is preliminary data.</text>
</comment>
<organism evidence="2 3">
    <name type="scientific">Mycena belliarum</name>
    <dbReference type="NCBI Taxonomy" id="1033014"/>
    <lineage>
        <taxon>Eukaryota</taxon>
        <taxon>Fungi</taxon>
        <taxon>Dikarya</taxon>
        <taxon>Basidiomycota</taxon>
        <taxon>Agaricomycotina</taxon>
        <taxon>Agaricomycetes</taxon>
        <taxon>Agaricomycetidae</taxon>
        <taxon>Agaricales</taxon>
        <taxon>Marasmiineae</taxon>
        <taxon>Mycenaceae</taxon>
        <taxon>Mycena</taxon>
    </lineage>
</organism>
<proteinExistence type="predicted"/>
<gene>
    <name evidence="2" type="ORF">B0H15DRAFT_955161</name>
</gene>
<evidence type="ECO:0000313" key="3">
    <source>
        <dbReference type="Proteomes" id="UP001222325"/>
    </source>
</evidence>
<feature type="region of interest" description="Disordered" evidence="1">
    <location>
        <begin position="203"/>
        <end position="237"/>
    </location>
</feature>
<dbReference type="AlphaFoldDB" id="A0AAD6XKE7"/>
<sequence length="311" mass="33737">MRGIACLRRPYMALRLRVDSALRLRQKYLPSQLHNSQYGAWFVLDEVQNNRCGGVFAPDRPPTRMRNLFLYPNECPASILRAEKQRTTRADSGICGELACRAYSCFSDFWAAGTATTSCTPFGFVSPPSRVSSAPSPPPWASIGMLLAAPWDRVLINAYRLPLWIPSHSTSISLDSTVRTRGAGFDAGTIGAFPHFMPPLSRQLCGQHSESRPPPPALPDLRDPTAPRSASPRSYPCRRNALVPNGLVCACERGRNTAAALCPPPHFGPTARPLLGESPAAVPSTAGARIDPPQSARPLVIIAIPLISFQS</sequence>
<accession>A0AAD6XKE7</accession>
<name>A0AAD6XKE7_9AGAR</name>
<keyword evidence="3" id="KW-1185">Reference proteome</keyword>
<reference evidence="2" key="1">
    <citation type="submission" date="2023-03" db="EMBL/GenBank/DDBJ databases">
        <title>Massive genome expansion in bonnet fungi (Mycena s.s.) driven by repeated elements and novel gene families across ecological guilds.</title>
        <authorList>
            <consortium name="Lawrence Berkeley National Laboratory"/>
            <person name="Harder C.B."/>
            <person name="Miyauchi S."/>
            <person name="Viragh M."/>
            <person name="Kuo A."/>
            <person name="Thoen E."/>
            <person name="Andreopoulos B."/>
            <person name="Lu D."/>
            <person name="Skrede I."/>
            <person name="Drula E."/>
            <person name="Henrissat B."/>
            <person name="Morin E."/>
            <person name="Kohler A."/>
            <person name="Barry K."/>
            <person name="LaButti K."/>
            <person name="Morin E."/>
            <person name="Salamov A."/>
            <person name="Lipzen A."/>
            <person name="Mereny Z."/>
            <person name="Hegedus B."/>
            <person name="Baldrian P."/>
            <person name="Stursova M."/>
            <person name="Weitz H."/>
            <person name="Taylor A."/>
            <person name="Grigoriev I.V."/>
            <person name="Nagy L.G."/>
            <person name="Martin F."/>
            <person name="Kauserud H."/>
        </authorList>
    </citation>
    <scope>NUCLEOTIDE SEQUENCE</scope>
    <source>
        <strain evidence="2">CBHHK173m</strain>
    </source>
</reference>
<evidence type="ECO:0000313" key="2">
    <source>
        <dbReference type="EMBL" id="KAJ7077289.1"/>
    </source>
</evidence>
<dbReference type="Proteomes" id="UP001222325">
    <property type="component" value="Unassembled WGS sequence"/>
</dbReference>
<evidence type="ECO:0000256" key="1">
    <source>
        <dbReference type="SAM" id="MobiDB-lite"/>
    </source>
</evidence>
<dbReference type="EMBL" id="JARJCN010000074">
    <property type="protein sequence ID" value="KAJ7077289.1"/>
    <property type="molecule type" value="Genomic_DNA"/>
</dbReference>